<proteinExistence type="predicted"/>
<feature type="domain" description="BTB" evidence="1">
    <location>
        <begin position="32"/>
        <end position="99"/>
    </location>
</feature>
<dbReference type="PANTHER" id="PTHR47843:SF5">
    <property type="entry name" value="BTB_POZ DOMAIN PROTEIN"/>
    <property type="match status" value="1"/>
</dbReference>
<dbReference type="PROSITE" id="PS50097">
    <property type="entry name" value="BTB"/>
    <property type="match status" value="1"/>
</dbReference>
<evidence type="ECO:0000313" key="2">
    <source>
        <dbReference type="EMBL" id="PPJ50354.1"/>
    </source>
</evidence>
<dbReference type="PANTHER" id="PTHR47843">
    <property type="entry name" value="BTB DOMAIN-CONTAINING PROTEIN-RELATED"/>
    <property type="match status" value="1"/>
</dbReference>
<evidence type="ECO:0000259" key="1">
    <source>
        <dbReference type="PROSITE" id="PS50097"/>
    </source>
</evidence>
<dbReference type="Proteomes" id="UP000237631">
    <property type="component" value="Unassembled WGS sequence"/>
</dbReference>
<dbReference type="InterPro" id="IPR000210">
    <property type="entry name" value="BTB/POZ_dom"/>
</dbReference>
<dbReference type="STRING" id="357750.A0A2S6BSA2"/>
<evidence type="ECO:0000313" key="3">
    <source>
        <dbReference type="Proteomes" id="UP000237631"/>
    </source>
</evidence>
<dbReference type="Gene3D" id="3.30.710.10">
    <property type="entry name" value="Potassium Channel Kv1.1, Chain A"/>
    <property type="match status" value="1"/>
</dbReference>
<protein>
    <recommendedName>
        <fullName evidence="1">BTB domain-containing protein</fullName>
    </recommendedName>
</protein>
<dbReference type="InterPro" id="IPR011333">
    <property type="entry name" value="SKP1/BTB/POZ_sf"/>
</dbReference>
<dbReference type="SUPFAM" id="SSF54695">
    <property type="entry name" value="POZ domain"/>
    <property type="match status" value="1"/>
</dbReference>
<name>A0A2S6BSA2_9PEZI</name>
<reference evidence="3" key="1">
    <citation type="journal article" date="2017" name="bioRxiv">
        <title>Conservation of a gene cluster reveals novel cercosporin biosynthetic mechanisms and extends production to the genus Colletotrichum.</title>
        <authorList>
            <person name="de Jonge R."/>
            <person name="Ebert M.K."/>
            <person name="Huitt-Roehl C.R."/>
            <person name="Pal P."/>
            <person name="Suttle J.C."/>
            <person name="Spanner R.E."/>
            <person name="Neubauer J.D."/>
            <person name="Jurick W.M.II."/>
            <person name="Stott K.A."/>
            <person name="Secor G.A."/>
            <person name="Thomma B.P.H.J."/>
            <person name="Van de Peer Y."/>
            <person name="Townsend C.A."/>
            <person name="Bolton M.D."/>
        </authorList>
    </citation>
    <scope>NUCLEOTIDE SEQUENCE [LARGE SCALE GENOMIC DNA]</scope>
    <source>
        <strain evidence="3">CBS538.71</strain>
    </source>
</reference>
<comment type="caution">
    <text evidence="2">The sequence shown here is derived from an EMBL/GenBank/DDBJ whole genome shotgun (WGS) entry which is preliminary data.</text>
</comment>
<dbReference type="EMBL" id="PNEN01001787">
    <property type="protein sequence ID" value="PPJ50354.1"/>
    <property type="molecule type" value="Genomic_DNA"/>
</dbReference>
<accession>A0A2S6BSA2</accession>
<dbReference type="AlphaFoldDB" id="A0A2S6BSA2"/>
<dbReference type="OrthoDB" id="3649185at2759"/>
<sequence>MGSLFGGFGNTDAAQAVIANVVAGLFSDSKFSDLTIECEGRKWAVHRAIICPQSEYFMKLCDGAFLEAGKKHIVLNEDPPAAVNAMLRFFYKGDYEGEIPAKPDSSALDLHVVAFITADKYGVSRLTQLATTKFKTSAKADSVDFARIAELLWSMDGMPEVLRSVVCSIIMDNQHLLKRNSKTGLSKVIRESPALAAELCFAMAKPGVVKDLTECVDCGGHFPSSSLSATDDGLACVRCDESRWS</sequence>
<dbReference type="SMART" id="SM00225">
    <property type="entry name" value="BTB"/>
    <property type="match status" value="1"/>
</dbReference>
<keyword evidence="3" id="KW-1185">Reference proteome</keyword>
<organism evidence="2 3">
    <name type="scientific">Cercospora berteroae</name>
    <dbReference type="NCBI Taxonomy" id="357750"/>
    <lineage>
        <taxon>Eukaryota</taxon>
        <taxon>Fungi</taxon>
        <taxon>Dikarya</taxon>
        <taxon>Ascomycota</taxon>
        <taxon>Pezizomycotina</taxon>
        <taxon>Dothideomycetes</taxon>
        <taxon>Dothideomycetidae</taxon>
        <taxon>Mycosphaerellales</taxon>
        <taxon>Mycosphaerellaceae</taxon>
        <taxon>Cercospora</taxon>
    </lineage>
</organism>
<dbReference type="Pfam" id="PF00651">
    <property type="entry name" value="BTB"/>
    <property type="match status" value="1"/>
</dbReference>
<gene>
    <name evidence="2" type="ORF">CBER1_05906</name>
</gene>
<dbReference type="CDD" id="cd18186">
    <property type="entry name" value="BTB_POZ_ZBTB_KLHL-like"/>
    <property type="match status" value="1"/>
</dbReference>